<feature type="region of interest" description="Disordered" evidence="1">
    <location>
        <begin position="161"/>
        <end position="216"/>
    </location>
</feature>
<dbReference type="STRING" id="370764.SAMN04489810_2614"/>
<feature type="transmembrane region" description="Helical" evidence="2">
    <location>
        <begin position="132"/>
        <end position="157"/>
    </location>
</feature>
<dbReference type="OrthoDB" id="4794414at2"/>
<keyword evidence="4" id="KW-1185">Reference proteome</keyword>
<dbReference type="InterPro" id="IPR019051">
    <property type="entry name" value="Trp_biosyn_TM_oprn/chp"/>
</dbReference>
<reference evidence="3 4" key="1">
    <citation type="submission" date="2016-10" db="EMBL/GenBank/DDBJ databases">
        <authorList>
            <person name="de Groot N.N."/>
        </authorList>
    </citation>
    <scope>NUCLEOTIDE SEQUENCE [LARGE SCALE GENOMIC DNA]</scope>
    <source>
        <strain evidence="3 4">DSM 23142</strain>
    </source>
</reference>
<gene>
    <name evidence="3" type="ORF">SAMN04489810_2614</name>
</gene>
<dbReference type="Proteomes" id="UP000199009">
    <property type="component" value="Chromosome I"/>
</dbReference>
<dbReference type="RefSeq" id="WP_091490949.1">
    <property type="nucleotide sequence ID" value="NZ_LT629692.1"/>
</dbReference>
<evidence type="ECO:0000256" key="2">
    <source>
        <dbReference type="SAM" id="Phobius"/>
    </source>
</evidence>
<dbReference type="EMBL" id="LT629692">
    <property type="protein sequence ID" value="SDH28652.1"/>
    <property type="molecule type" value="Genomic_DNA"/>
</dbReference>
<evidence type="ECO:0000256" key="1">
    <source>
        <dbReference type="SAM" id="MobiDB-lite"/>
    </source>
</evidence>
<feature type="transmembrane region" description="Helical" evidence="2">
    <location>
        <begin position="48"/>
        <end position="68"/>
    </location>
</feature>
<feature type="transmembrane region" description="Helical" evidence="2">
    <location>
        <begin position="75"/>
        <end position="99"/>
    </location>
</feature>
<keyword evidence="2" id="KW-0472">Membrane</keyword>
<dbReference type="Pfam" id="PF09534">
    <property type="entry name" value="Trp_oprn_chp"/>
    <property type="match status" value="1"/>
</dbReference>
<evidence type="ECO:0000313" key="4">
    <source>
        <dbReference type="Proteomes" id="UP000199009"/>
    </source>
</evidence>
<keyword evidence="2 3" id="KW-0812">Transmembrane</keyword>
<keyword evidence="2" id="KW-1133">Transmembrane helix</keyword>
<proteinExistence type="predicted"/>
<dbReference type="AlphaFoldDB" id="A0A1G8B5X2"/>
<organism evidence="3 4">
    <name type="scientific">Microbacterium pygmaeum</name>
    <dbReference type="NCBI Taxonomy" id="370764"/>
    <lineage>
        <taxon>Bacteria</taxon>
        <taxon>Bacillati</taxon>
        <taxon>Actinomycetota</taxon>
        <taxon>Actinomycetes</taxon>
        <taxon>Micrococcales</taxon>
        <taxon>Microbacteriaceae</taxon>
        <taxon>Microbacterium</taxon>
    </lineage>
</organism>
<protein>
    <submittedName>
        <fullName evidence="3">Tryptophan-associated transmembrane protein (Trp_oprn_chp)</fullName>
    </submittedName>
</protein>
<name>A0A1G8B5X2_9MICO</name>
<evidence type="ECO:0000313" key="3">
    <source>
        <dbReference type="EMBL" id="SDH28652.1"/>
    </source>
</evidence>
<accession>A0A1G8B5X2</accession>
<sequence length="216" mass="21777">MRARARLLAVLAILVAGALGVISSTQTWLDVVLDDGADHLLLVAGADAVPILAPLSLAVLALGAALSIVGPILRFAFGVLTVLVGALLGYLTAVVAFTAPVAAVASRVTTATGITGADAVADLVLSITTTPWPFITLLACVLLVAAGIFTLATAATWRGSGRKYESDTPDGARATSAGRTQTDAAASGSRRFDAVDSWDDLSRGADPTADPSAGPR</sequence>